<dbReference type="InterPro" id="IPR011761">
    <property type="entry name" value="ATP-grasp"/>
</dbReference>
<evidence type="ECO:0000256" key="1">
    <source>
        <dbReference type="PROSITE-ProRule" id="PRU00409"/>
    </source>
</evidence>
<reference evidence="4" key="1">
    <citation type="journal article" date="2019" name="Int. J. Syst. Evol. Microbiol.">
        <title>The Global Catalogue of Microorganisms (GCM) 10K type strain sequencing project: providing services to taxonomists for standard genome sequencing and annotation.</title>
        <authorList>
            <consortium name="The Broad Institute Genomics Platform"/>
            <consortium name="The Broad Institute Genome Sequencing Center for Infectious Disease"/>
            <person name="Wu L."/>
            <person name="Ma J."/>
        </authorList>
    </citation>
    <scope>NUCLEOTIDE SEQUENCE [LARGE SCALE GENOMIC DNA]</scope>
    <source>
        <strain evidence="4">CGMCC 4.7400</strain>
    </source>
</reference>
<dbReference type="SUPFAM" id="SSF56059">
    <property type="entry name" value="Glutathione synthetase ATP-binding domain-like"/>
    <property type="match status" value="1"/>
</dbReference>
<dbReference type="PANTHER" id="PTHR21621:SF0">
    <property type="entry name" value="BETA-CITRYLGLUTAMATE SYNTHASE B-RELATED"/>
    <property type="match status" value="1"/>
</dbReference>
<gene>
    <name evidence="3" type="ORF">ACFQZ6_02595</name>
</gene>
<dbReference type="Gene3D" id="3.30.470.20">
    <property type="entry name" value="ATP-grasp fold, B domain"/>
    <property type="match status" value="1"/>
</dbReference>
<evidence type="ECO:0000313" key="3">
    <source>
        <dbReference type="EMBL" id="MFD0313139.1"/>
    </source>
</evidence>
<accession>A0ABW2W6H5</accession>
<proteinExistence type="predicted"/>
<comment type="caution">
    <text evidence="3">The sequence shown here is derived from an EMBL/GenBank/DDBJ whole genome shotgun (WGS) entry which is preliminary data.</text>
</comment>
<evidence type="ECO:0000259" key="2">
    <source>
        <dbReference type="PROSITE" id="PS50975"/>
    </source>
</evidence>
<dbReference type="Proteomes" id="UP001597023">
    <property type="component" value="Unassembled WGS sequence"/>
</dbReference>
<name>A0ABW2W6H5_9ACTN</name>
<dbReference type="PROSITE" id="PS50975">
    <property type="entry name" value="ATP_GRASP"/>
    <property type="match status" value="1"/>
</dbReference>
<protein>
    <submittedName>
        <fullName evidence="3">RimK family alpha-L-glutamate ligase</fullName>
    </submittedName>
</protein>
<dbReference type="EMBL" id="JBHTEB010000001">
    <property type="protein sequence ID" value="MFD0313139.1"/>
    <property type="molecule type" value="Genomic_DNA"/>
</dbReference>
<keyword evidence="3" id="KW-0436">Ligase</keyword>
<keyword evidence="1" id="KW-0547">Nucleotide-binding</keyword>
<evidence type="ECO:0000313" key="4">
    <source>
        <dbReference type="Proteomes" id="UP001597023"/>
    </source>
</evidence>
<dbReference type="PANTHER" id="PTHR21621">
    <property type="entry name" value="RIBOSOMAL PROTEIN S6 MODIFICATION PROTEIN"/>
    <property type="match status" value="1"/>
</dbReference>
<keyword evidence="4" id="KW-1185">Reference proteome</keyword>
<dbReference type="Pfam" id="PF14243">
    <property type="entry name" value="R2K_3"/>
    <property type="match status" value="1"/>
</dbReference>
<sequence length="339" mass="36279">MPRPRIALITDPTSPEGCAEYLARAVEALTGAPPVRVDARHFATGGTGQGVHDDGRLRLRVPEDGLDLVPDVVVLYEIPPHRRRSLAAFQQLLERSGTVTLGTGPAAWRAATEKDLTVARFRRDGVAHMETVVLSRPSAAEAAAAFDRLGRDTWARPVIGTGGGDTFHVTTPEALARAADFYARRGTDWLLSRDAGNTTADGLRHQFRVFVLHGRVLHAREHLQAEPDTPCNTCQGAVPVFIDPDDLPPRLAELAVAATASVGLPFAGVDLAIENGGVVFEVNVQPAFVEGELEKAAVPYVQAHLDALAARHPSTVTHGEQPHAWVTERSTSGVGGVIR</sequence>
<keyword evidence="1" id="KW-0067">ATP-binding</keyword>
<dbReference type="RefSeq" id="WP_381604707.1">
    <property type="nucleotide sequence ID" value="NZ_JBHTEB010000001.1"/>
</dbReference>
<feature type="domain" description="ATP-grasp" evidence="2">
    <location>
        <begin position="118"/>
        <end position="309"/>
    </location>
</feature>
<dbReference type="InterPro" id="IPR025643">
    <property type="entry name" value="R2K_3"/>
</dbReference>
<dbReference type="GO" id="GO:0016874">
    <property type="term" value="F:ligase activity"/>
    <property type="evidence" value="ECO:0007669"/>
    <property type="project" value="UniProtKB-KW"/>
</dbReference>
<organism evidence="3 4">
    <name type="scientific">Streptomyces flavalbus</name>
    <dbReference type="NCBI Taxonomy" id="2665155"/>
    <lineage>
        <taxon>Bacteria</taxon>
        <taxon>Bacillati</taxon>
        <taxon>Actinomycetota</taxon>
        <taxon>Actinomycetes</taxon>
        <taxon>Kitasatosporales</taxon>
        <taxon>Streptomycetaceae</taxon>
        <taxon>Streptomyces</taxon>
    </lineage>
</organism>